<accession>A0A4Y2E579</accession>
<protein>
    <submittedName>
        <fullName evidence="2">Uncharacterized protein</fullName>
    </submittedName>
</protein>
<proteinExistence type="predicted"/>
<name>A0A4Y2E579_ARAVE</name>
<evidence type="ECO:0000313" key="2">
    <source>
        <dbReference type="EMBL" id="GBM22965.1"/>
    </source>
</evidence>
<feature type="region of interest" description="Disordered" evidence="1">
    <location>
        <begin position="92"/>
        <end position="112"/>
    </location>
</feature>
<dbReference type="EMBL" id="BGPR01000490">
    <property type="protein sequence ID" value="GBM22965.1"/>
    <property type="molecule type" value="Genomic_DNA"/>
</dbReference>
<dbReference type="AlphaFoldDB" id="A0A4Y2E579"/>
<sequence length="112" mass="12318">MNHVLVVKGKCGIICSSIRLGAPRTKRRQASVMREADKRGRSSSFSDVSLMTQSVTLRCAINLRNQIKAIPRLFGEVVQNGATPPRLFNEVFEEAGRNEPPTPCLSGSRHSP</sequence>
<keyword evidence="3" id="KW-1185">Reference proteome</keyword>
<evidence type="ECO:0000256" key="1">
    <source>
        <dbReference type="SAM" id="MobiDB-lite"/>
    </source>
</evidence>
<organism evidence="2 3">
    <name type="scientific">Araneus ventricosus</name>
    <name type="common">Orbweaver spider</name>
    <name type="synonym">Epeira ventricosa</name>
    <dbReference type="NCBI Taxonomy" id="182803"/>
    <lineage>
        <taxon>Eukaryota</taxon>
        <taxon>Metazoa</taxon>
        <taxon>Ecdysozoa</taxon>
        <taxon>Arthropoda</taxon>
        <taxon>Chelicerata</taxon>
        <taxon>Arachnida</taxon>
        <taxon>Araneae</taxon>
        <taxon>Araneomorphae</taxon>
        <taxon>Entelegynae</taxon>
        <taxon>Araneoidea</taxon>
        <taxon>Araneidae</taxon>
        <taxon>Araneus</taxon>
    </lineage>
</organism>
<evidence type="ECO:0000313" key="3">
    <source>
        <dbReference type="Proteomes" id="UP000499080"/>
    </source>
</evidence>
<feature type="region of interest" description="Disordered" evidence="1">
    <location>
        <begin position="26"/>
        <end position="45"/>
    </location>
</feature>
<gene>
    <name evidence="2" type="ORF">AVEN_172315_1</name>
</gene>
<comment type="caution">
    <text evidence="2">The sequence shown here is derived from an EMBL/GenBank/DDBJ whole genome shotgun (WGS) entry which is preliminary data.</text>
</comment>
<dbReference type="Proteomes" id="UP000499080">
    <property type="component" value="Unassembled WGS sequence"/>
</dbReference>
<reference evidence="2 3" key="1">
    <citation type="journal article" date="2019" name="Sci. Rep.">
        <title>Orb-weaving spider Araneus ventricosus genome elucidates the spidroin gene catalogue.</title>
        <authorList>
            <person name="Kono N."/>
            <person name="Nakamura H."/>
            <person name="Ohtoshi R."/>
            <person name="Moran D.A.P."/>
            <person name="Shinohara A."/>
            <person name="Yoshida Y."/>
            <person name="Fujiwara M."/>
            <person name="Mori M."/>
            <person name="Tomita M."/>
            <person name="Arakawa K."/>
        </authorList>
    </citation>
    <scope>NUCLEOTIDE SEQUENCE [LARGE SCALE GENOMIC DNA]</scope>
</reference>